<feature type="domain" description="EGF-like" evidence="3">
    <location>
        <begin position="26"/>
        <end position="64"/>
    </location>
</feature>
<dbReference type="InterPro" id="IPR000742">
    <property type="entry name" value="EGF"/>
</dbReference>
<dbReference type="OMA" id="FSGERCK"/>
<sequence length="127" mass="14012">MFVFLALIFCNYLLIVNSQRKIHYISESPCDDNPCLYGGSCHHVKDSVAYLCHCTGGHWGRHCEFAAGLKPCAHHQCQSGSTCKPDAGHDDHYKCLCRSGQSGKYCNVTAMEVVGTMACEKKCGGRY</sequence>
<dbReference type="SMART" id="SM00181">
    <property type="entry name" value="EGF"/>
    <property type="match status" value="2"/>
</dbReference>
<organism evidence="4 5">
    <name type="scientific">Romanomermis culicivorax</name>
    <name type="common">Nematode worm</name>
    <dbReference type="NCBI Taxonomy" id="13658"/>
    <lineage>
        <taxon>Eukaryota</taxon>
        <taxon>Metazoa</taxon>
        <taxon>Ecdysozoa</taxon>
        <taxon>Nematoda</taxon>
        <taxon>Enoplea</taxon>
        <taxon>Dorylaimia</taxon>
        <taxon>Mermithida</taxon>
        <taxon>Mermithoidea</taxon>
        <taxon>Mermithidae</taxon>
        <taxon>Romanomermis</taxon>
    </lineage>
</organism>
<dbReference type="WBParaSite" id="nRc.2.0.1.t14063-RA">
    <property type="protein sequence ID" value="nRc.2.0.1.t14063-RA"/>
    <property type="gene ID" value="nRc.2.0.1.g14063"/>
</dbReference>
<keyword evidence="1" id="KW-0245">EGF-like domain</keyword>
<dbReference type="PROSITE" id="PS50026">
    <property type="entry name" value="EGF_3"/>
    <property type="match status" value="2"/>
</dbReference>
<reference evidence="5" key="1">
    <citation type="submission" date="2022-11" db="UniProtKB">
        <authorList>
            <consortium name="WormBaseParasite"/>
        </authorList>
    </citation>
    <scope>IDENTIFICATION</scope>
</reference>
<accession>A0A915IKX0</accession>
<feature type="disulfide bond" evidence="1">
    <location>
        <begin position="54"/>
        <end position="63"/>
    </location>
</feature>
<evidence type="ECO:0000256" key="2">
    <source>
        <dbReference type="SAM" id="SignalP"/>
    </source>
</evidence>
<proteinExistence type="predicted"/>
<feature type="signal peptide" evidence="2">
    <location>
        <begin position="1"/>
        <end position="18"/>
    </location>
</feature>
<keyword evidence="2" id="KW-0732">Signal</keyword>
<evidence type="ECO:0000259" key="3">
    <source>
        <dbReference type="PROSITE" id="PS50026"/>
    </source>
</evidence>
<comment type="caution">
    <text evidence="1">Lacks conserved residue(s) required for the propagation of feature annotation.</text>
</comment>
<dbReference type="Proteomes" id="UP000887565">
    <property type="component" value="Unplaced"/>
</dbReference>
<feature type="domain" description="EGF-like" evidence="3">
    <location>
        <begin position="68"/>
        <end position="107"/>
    </location>
</feature>
<keyword evidence="1" id="KW-1015">Disulfide bond</keyword>
<dbReference type="SUPFAM" id="SSF57196">
    <property type="entry name" value="EGF/Laminin"/>
    <property type="match status" value="2"/>
</dbReference>
<evidence type="ECO:0000313" key="5">
    <source>
        <dbReference type="WBParaSite" id="nRc.2.0.1.t14063-RA"/>
    </source>
</evidence>
<dbReference type="Gene3D" id="2.10.25.10">
    <property type="entry name" value="Laminin"/>
    <property type="match status" value="2"/>
</dbReference>
<feature type="disulfide bond" evidence="1">
    <location>
        <begin position="97"/>
        <end position="106"/>
    </location>
</feature>
<name>A0A915IKX0_ROMCU</name>
<feature type="chain" id="PRO_5037116718" evidence="2">
    <location>
        <begin position="19"/>
        <end position="127"/>
    </location>
</feature>
<evidence type="ECO:0000256" key="1">
    <source>
        <dbReference type="PROSITE-ProRule" id="PRU00076"/>
    </source>
</evidence>
<dbReference type="PROSITE" id="PS00022">
    <property type="entry name" value="EGF_1"/>
    <property type="match status" value="2"/>
</dbReference>
<feature type="disulfide bond" evidence="1">
    <location>
        <begin position="35"/>
        <end position="52"/>
    </location>
</feature>
<evidence type="ECO:0000313" key="4">
    <source>
        <dbReference type="Proteomes" id="UP000887565"/>
    </source>
</evidence>
<keyword evidence="4" id="KW-1185">Reference proteome</keyword>
<protein>
    <submittedName>
        <fullName evidence="5">EGF-like domain-containing protein</fullName>
    </submittedName>
</protein>
<dbReference type="AlphaFoldDB" id="A0A915IKX0"/>